<dbReference type="Gene3D" id="2.60.40.420">
    <property type="entry name" value="Cupredoxins - blue copper proteins"/>
    <property type="match status" value="3"/>
</dbReference>
<accession>A0A917PF23</accession>
<keyword evidence="7" id="KW-1185">Reference proteome</keyword>
<reference evidence="6" key="1">
    <citation type="journal article" date="2014" name="Int. J. Syst. Evol. Microbiol.">
        <title>Complete genome sequence of Corynebacterium casei LMG S-19264T (=DSM 44701T), isolated from a smear-ripened cheese.</title>
        <authorList>
            <consortium name="US DOE Joint Genome Institute (JGI-PGF)"/>
            <person name="Walter F."/>
            <person name="Albersmeier A."/>
            <person name="Kalinowski J."/>
            <person name="Ruckert C."/>
        </authorList>
    </citation>
    <scope>NUCLEOTIDE SEQUENCE</scope>
    <source>
        <strain evidence="6">JCM 3086</strain>
    </source>
</reference>
<evidence type="ECO:0000256" key="2">
    <source>
        <dbReference type="SAM" id="MobiDB-lite"/>
    </source>
</evidence>
<feature type="domain" description="Plastocyanin-like" evidence="5">
    <location>
        <begin position="141"/>
        <end position="206"/>
    </location>
</feature>
<protein>
    <submittedName>
        <fullName evidence="6">Spore coat protein A</fullName>
    </submittedName>
</protein>
<dbReference type="PANTHER" id="PTHR48267">
    <property type="entry name" value="CUPREDOXIN SUPERFAMILY PROTEIN"/>
    <property type="match status" value="1"/>
</dbReference>
<dbReference type="Pfam" id="PF07731">
    <property type="entry name" value="Cu-oxidase_2"/>
    <property type="match status" value="1"/>
</dbReference>
<dbReference type="Proteomes" id="UP000657574">
    <property type="component" value="Unassembled WGS sequence"/>
</dbReference>
<feature type="region of interest" description="Disordered" evidence="2">
    <location>
        <begin position="140"/>
        <end position="160"/>
    </location>
</feature>
<dbReference type="GO" id="GO:0005507">
    <property type="term" value="F:copper ion binding"/>
    <property type="evidence" value="ECO:0007669"/>
    <property type="project" value="InterPro"/>
</dbReference>
<dbReference type="InterPro" id="IPR011706">
    <property type="entry name" value="Cu-oxidase_C"/>
</dbReference>
<dbReference type="GO" id="GO:0016491">
    <property type="term" value="F:oxidoreductase activity"/>
    <property type="evidence" value="ECO:0007669"/>
    <property type="project" value="InterPro"/>
</dbReference>
<gene>
    <name evidence="6" type="primary">cotA</name>
    <name evidence="6" type="ORF">GCM10010121_099630</name>
</gene>
<name>A0A917PF23_9ACTN</name>
<sequence length="572" mass="63008">MLLPTGLVGAAILAAGTPMPMNAATLTSKPASTARAADAAQNCAPSPRPPFFADEVQQPPVAATDRPHHYTLTAAVHHTHRFASSWPPVKTLAYSTANAPMDYLGPTLVTRQGHPVDVKMVNDLPPAGTPIFPFGQPDNRNTLNLHHHGGLQPASSDGVPAPLGTEVPPGGSYTYHYPNYQAPAPLFYHDHTDMTTGYHTYPGLVGFSPQTDERERSFGLPSGRFEKLYELQDNSFDPVTKELCYSGSFGDLPVINGTIAPKQQVEPRRYLFTLLNSSGNRFYHLSLKQVAGRPSRAPRITVVASDDGYLRHPVRVRDLLIVPGERYRVVVDFHGHRSQKWVLSNDANAHYPGPNAAPLIPGLMRFDVGKRLSRQDHSHIPHTIDETNNGQPLFRKLQDARLRTVQAGPKPLSGAPELGDANQLLNYLDAPTETPQVGSWEVWAMRNHGANSHPMHLHLLEMQLIGRWHVGHWGADKKPVPSSIGPFEPAPAYESGPKDVFIADPNYITAWVGKFTIAGTAVWHCHIIPHEDGVMTNGQIEMMRPLVIGHTPQRQLPLVESLKRLDRLVRRP</sequence>
<evidence type="ECO:0000256" key="3">
    <source>
        <dbReference type="SAM" id="SignalP"/>
    </source>
</evidence>
<dbReference type="InterPro" id="IPR011707">
    <property type="entry name" value="Cu-oxidase-like_N"/>
</dbReference>
<dbReference type="Pfam" id="PF07732">
    <property type="entry name" value="Cu-oxidase_3"/>
    <property type="match status" value="1"/>
</dbReference>
<dbReference type="PANTHER" id="PTHR48267:SF1">
    <property type="entry name" value="BILIRUBIN OXIDASE"/>
    <property type="match status" value="1"/>
</dbReference>
<comment type="similarity">
    <text evidence="1">Belongs to the multicopper oxidase family.</text>
</comment>
<evidence type="ECO:0000259" key="4">
    <source>
        <dbReference type="Pfam" id="PF07731"/>
    </source>
</evidence>
<keyword evidence="6" id="KW-0946">Virion</keyword>
<feature type="chain" id="PRO_5036733837" evidence="3">
    <location>
        <begin position="24"/>
        <end position="572"/>
    </location>
</feature>
<feature type="signal peptide" evidence="3">
    <location>
        <begin position="1"/>
        <end position="23"/>
    </location>
</feature>
<keyword evidence="3" id="KW-0732">Signal</keyword>
<reference evidence="6" key="2">
    <citation type="submission" date="2020-09" db="EMBL/GenBank/DDBJ databases">
        <authorList>
            <person name="Sun Q."/>
            <person name="Ohkuma M."/>
        </authorList>
    </citation>
    <scope>NUCLEOTIDE SEQUENCE</scope>
    <source>
        <strain evidence="6">JCM 3086</strain>
    </source>
</reference>
<dbReference type="EMBL" id="BMQA01000171">
    <property type="protein sequence ID" value="GGJ73110.1"/>
    <property type="molecule type" value="Genomic_DNA"/>
</dbReference>
<evidence type="ECO:0000259" key="5">
    <source>
        <dbReference type="Pfam" id="PF07732"/>
    </source>
</evidence>
<keyword evidence="6" id="KW-0167">Capsid protein</keyword>
<evidence type="ECO:0000256" key="1">
    <source>
        <dbReference type="ARBA" id="ARBA00010609"/>
    </source>
</evidence>
<dbReference type="InterPro" id="IPR008972">
    <property type="entry name" value="Cupredoxin"/>
</dbReference>
<proteinExistence type="inferred from homology"/>
<evidence type="ECO:0000313" key="6">
    <source>
        <dbReference type="EMBL" id="GGJ73110.1"/>
    </source>
</evidence>
<dbReference type="InterPro" id="IPR045087">
    <property type="entry name" value="Cu-oxidase_fam"/>
</dbReference>
<comment type="caution">
    <text evidence="6">The sequence shown here is derived from an EMBL/GenBank/DDBJ whole genome shotgun (WGS) entry which is preliminary data.</text>
</comment>
<dbReference type="SUPFAM" id="SSF49503">
    <property type="entry name" value="Cupredoxins"/>
    <property type="match status" value="3"/>
</dbReference>
<evidence type="ECO:0000313" key="7">
    <source>
        <dbReference type="Proteomes" id="UP000657574"/>
    </source>
</evidence>
<feature type="domain" description="Plastocyanin-like" evidence="4">
    <location>
        <begin position="428"/>
        <end position="535"/>
    </location>
</feature>
<dbReference type="RefSeq" id="WP_189317879.1">
    <property type="nucleotide sequence ID" value="NZ_BMQA01000171.1"/>
</dbReference>
<dbReference type="AlphaFoldDB" id="A0A917PF23"/>
<organism evidence="6 7">
    <name type="scientific">Streptomyces brasiliensis</name>
    <dbReference type="NCBI Taxonomy" id="1954"/>
    <lineage>
        <taxon>Bacteria</taxon>
        <taxon>Bacillati</taxon>
        <taxon>Actinomycetota</taxon>
        <taxon>Actinomycetes</taxon>
        <taxon>Kitasatosporales</taxon>
        <taxon>Streptomycetaceae</taxon>
        <taxon>Streptomyces</taxon>
    </lineage>
</organism>